<keyword evidence="6 10" id="KW-0456">Lyase</keyword>
<proteinExistence type="predicted"/>
<dbReference type="RefSeq" id="WP_328015402.1">
    <property type="nucleotide sequence ID" value="NZ_JARTFS010000011.1"/>
</dbReference>
<evidence type="ECO:0000313" key="10">
    <source>
        <dbReference type="EMBL" id="MED4402361.1"/>
    </source>
</evidence>
<evidence type="ECO:0000256" key="5">
    <source>
        <dbReference type="ARBA" id="ARBA00022793"/>
    </source>
</evidence>
<feature type="domain" description="Oxo-4-hydroxy-4-carboxy-5-ureidoimidazoline decarboxylase" evidence="9">
    <location>
        <begin position="62"/>
        <end position="214"/>
    </location>
</feature>
<name>A0ABU6NZ98_9BACI</name>
<evidence type="ECO:0000256" key="7">
    <source>
        <dbReference type="SAM" id="MobiDB-lite"/>
    </source>
</evidence>
<dbReference type="InterPro" id="IPR018020">
    <property type="entry name" value="OHCU_decarboxylase"/>
</dbReference>
<comment type="caution">
    <text evidence="10">The sequence shown here is derived from an EMBL/GenBank/DDBJ whole genome shotgun (WGS) entry which is preliminary data.</text>
</comment>
<dbReference type="NCBIfam" id="TIGR03164">
    <property type="entry name" value="UHCUDC"/>
    <property type="match status" value="1"/>
</dbReference>
<evidence type="ECO:0000256" key="1">
    <source>
        <dbReference type="ARBA" id="ARBA00001163"/>
    </source>
</evidence>
<protein>
    <recommendedName>
        <fullName evidence="3">2-oxo-4-hydroxy-4-carboxy-5-ureidoimidazoline decarboxylase</fullName>
        <ecNumber evidence="3">4.1.1.97</ecNumber>
    </recommendedName>
</protein>
<feature type="signal peptide" evidence="8">
    <location>
        <begin position="1"/>
        <end position="24"/>
    </location>
</feature>
<dbReference type="PANTHER" id="PTHR43466">
    <property type="entry name" value="2-OXO-4-HYDROXY-4-CARBOXY-5-UREIDOIMIDAZOLINE DECARBOXYLASE-RELATED"/>
    <property type="match status" value="1"/>
</dbReference>
<dbReference type="InterPro" id="IPR017580">
    <property type="entry name" value="OHCU_decarboxylase-1"/>
</dbReference>
<dbReference type="EMBL" id="JARTFS010000011">
    <property type="protein sequence ID" value="MED4402361.1"/>
    <property type="molecule type" value="Genomic_DNA"/>
</dbReference>
<evidence type="ECO:0000256" key="2">
    <source>
        <dbReference type="ARBA" id="ARBA00004754"/>
    </source>
</evidence>
<reference evidence="10 11" key="1">
    <citation type="submission" date="2023-03" db="EMBL/GenBank/DDBJ databases">
        <title>Bacillus Genome Sequencing.</title>
        <authorList>
            <person name="Dunlap C."/>
        </authorList>
    </citation>
    <scope>NUCLEOTIDE SEQUENCE [LARGE SCALE GENOMIC DNA]</scope>
    <source>
        <strain evidence="10 11">NRS-1717</strain>
    </source>
</reference>
<gene>
    <name evidence="10" type="primary">uraD</name>
    <name evidence="10" type="ORF">P9271_13655</name>
</gene>
<evidence type="ECO:0000256" key="6">
    <source>
        <dbReference type="ARBA" id="ARBA00023239"/>
    </source>
</evidence>
<dbReference type="PANTHER" id="PTHR43466:SF1">
    <property type="entry name" value="2-OXO-4-HYDROXY-4-CARBOXY-5-UREIDOIMIDAZOLINE DECARBOXYLASE-RELATED"/>
    <property type="match status" value="1"/>
</dbReference>
<feature type="chain" id="PRO_5046355047" description="2-oxo-4-hydroxy-4-carboxy-5-ureidoimidazoline decarboxylase" evidence="8">
    <location>
        <begin position="25"/>
        <end position="219"/>
    </location>
</feature>
<accession>A0ABU6NZ98</accession>
<evidence type="ECO:0000256" key="8">
    <source>
        <dbReference type="SAM" id="SignalP"/>
    </source>
</evidence>
<evidence type="ECO:0000256" key="4">
    <source>
        <dbReference type="ARBA" id="ARBA00022631"/>
    </source>
</evidence>
<dbReference type="SUPFAM" id="SSF158694">
    <property type="entry name" value="UraD-Like"/>
    <property type="match status" value="1"/>
</dbReference>
<feature type="compositionally biased region" description="Low complexity" evidence="7">
    <location>
        <begin position="22"/>
        <end position="31"/>
    </location>
</feature>
<keyword evidence="5" id="KW-0210">Decarboxylase</keyword>
<keyword evidence="8" id="KW-0732">Signal</keyword>
<comment type="pathway">
    <text evidence="2">Purine metabolism; urate degradation; (S)-allantoin from urate: step 3/3.</text>
</comment>
<comment type="catalytic activity">
    <reaction evidence="1">
        <text>5-hydroxy-2-oxo-4-ureido-2,5-dihydro-1H-imidazole-5-carboxylate + H(+) = (S)-allantoin + CO2</text>
        <dbReference type="Rhea" id="RHEA:26301"/>
        <dbReference type="ChEBI" id="CHEBI:15378"/>
        <dbReference type="ChEBI" id="CHEBI:15678"/>
        <dbReference type="ChEBI" id="CHEBI:16526"/>
        <dbReference type="ChEBI" id="CHEBI:58639"/>
        <dbReference type="EC" id="4.1.1.97"/>
    </reaction>
</comment>
<dbReference type="GO" id="GO:0051997">
    <property type="term" value="F:2-oxo-4-hydroxy-4-carboxy-5-ureidoimidazoline decarboxylase activity"/>
    <property type="evidence" value="ECO:0007669"/>
    <property type="project" value="UniProtKB-EC"/>
</dbReference>
<dbReference type="EC" id="4.1.1.97" evidence="3"/>
<sequence>MKKSIYAVSLLAGSLLFTGCTSNSQSSNTNEESGKAVDQKQEETKTAAKVPVKGQITIDDVNQMEKTVFVESIGWIFEHSPWISEKAYEKRPFASLDELHSQMQKIVESASEEEKLNLLRAHPDLGARVKMAEASVSEQKGAGLDQLNEQEYKEFLALNKEYTEKFGFPFIIAVKGHNKDSIRAALKERINNTGEQEMNEALQQVYKISRFRLEDTIKK</sequence>
<evidence type="ECO:0000313" key="11">
    <source>
        <dbReference type="Proteomes" id="UP001342826"/>
    </source>
</evidence>
<dbReference type="Gene3D" id="1.10.3330.10">
    <property type="entry name" value="Oxo-4-hydroxy-4-carboxy-5-ureidoimidazoline decarboxylase"/>
    <property type="match status" value="1"/>
</dbReference>
<feature type="region of interest" description="Disordered" evidence="7">
    <location>
        <begin position="22"/>
        <end position="46"/>
    </location>
</feature>
<evidence type="ECO:0000259" key="9">
    <source>
        <dbReference type="Pfam" id="PF09349"/>
    </source>
</evidence>
<dbReference type="InterPro" id="IPR036778">
    <property type="entry name" value="OHCU_decarboxylase_sf"/>
</dbReference>
<dbReference type="Proteomes" id="UP001342826">
    <property type="component" value="Unassembled WGS sequence"/>
</dbReference>
<evidence type="ECO:0000256" key="3">
    <source>
        <dbReference type="ARBA" id="ARBA00012257"/>
    </source>
</evidence>
<dbReference type="Pfam" id="PF09349">
    <property type="entry name" value="OHCU_decarbox"/>
    <property type="match status" value="1"/>
</dbReference>
<dbReference type="PROSITE" id="PS51257">
    <property type="entry name" value="PROKAR_LIPOPROTEIN"/>
    <property type="match status" value="1"/>
</dbReference>
<keyword evidence="11" id="KW-1185">Reference proteome</keyword>
<feature type="compositionally biased region" description="Basic and acidic residues" evidence="7">
    <location>
        <begin position="32"/>
        <end position="46"/>
    </location>
</feature>
<organism evidence="10 11">
    <name type="scientific">Metabacillus fastidiosus</name>
    <dbReference type="NCBI Taxonomy" id="1458"/>
    <lineage>
        <taxon>Bacteria</taxon>
        <taxon>Bacillati</taxon>
        <taxon>Bacillota</taxon>
        <taxon>Bacilli</taxon>
        <taxon>Bacillales</taxon>
        <taxon>Bacillaceae</taxon>
        <taxon>Metabacillus</taxon>
    </lineage>
</organism>
<keyword evidence="4" id="KW-0659">Purine metabolism</keyword>